<dbReference type="Gene3D" id="3.40.1190.20">
    <property type="match status" value="1"/>
</dbReference>
<gene>
    <name evidence="6" type="ORF">SAMN04488011_102298</name>
</gene>
<dbReference type="InterPro" id="IPR011611">
    <property type="entry name" value="PfkB_dom"/>
</dbReference>
<dbReference type="Proteomes" id="UP000199372">
    <property type="component" value="Unassembled WGS sequence"/>
</dbReference>
<evidence type="ECO:0000313" key="6">
    <source>
        <dbReference type="EMBL" id="SEN05080.1"/>
    </source>
</evidence>
<reference evidence="7" key="1">
    <citation type="submission" date="2016-10" db="EMBL/GenBank/DDBJ databases">
        <authorList>
            <person name="Varghese N."/>
            <person name="Submissions S."/>
        </authorList>
    </citation>
    <scope>NUCLEOTIDE SEQUENCE [LARGE SCALE GENOMIC DNA]</scope>
    <source>
        <strain evidence="7">DSM 26893</strain>
    </source>
</reference>
<keyword evidence="2 4" id="KW-0808">Transferase</keyword>
<dbReference type="AlphaFoldDB" id="A0A1H8DCR4"/>
<dbReference type="GO" id="GO:0006796">
    <property type="term" value="P:phosphate-containing compound metabolic process"/>
    <property type="evidence" value="ECO:0007669"/>
    <property type="project" value="UniProtKB-ARBA"/>
</dbReference>
<dbReference type="SUPFAM" id="SSF53613">
    <property type="entry name" value="Ribokinase-like"/>
    <property type="match status" value="1"/>
</dbReference>
<dbReference type="GO" id="GO:0016301">
    <property type="term" value="F:kinase activity"/>
    <property type="evidence" value="ECO:0007669"/>
    <property type="project" value="UniProtKB-KW"/>
</dbReference>
<name>A0A1H8DCR4_9RHOB</name>
<dbReference type="RefSeq" id="WP_091844632.1">
    <property type="nucleotide sequence ID" value="NZ_FOCM01000002.1"/>
</dbReference>
<dbReference type="PANTHER" id="PTHR10584:SF166">
    <property type="entry name" value="RIBOKINASE"/>
    <property type="match status" value="1"/>
</dbReference>
<dbReference type="Pfam" id="PF00294">
    <property type="entry name" value="PfkB"/>
    <property type="match status" value="1"/>
</dbReference>
<protein>
    <submittedName>
        <fullName evidence="6">Ribokinase</fullName>
    </submittedName>
</protein>
<evidence type="ECO:0000256" key="1">
    <source>
        <dbReference type="ARBA" id="ARBA00010688"/>
    </source>
</evidence>
<dbReference type="OrthoDB" id="9813569at2"/>
<dbReference type="EMBL" id="FOCM01000002">
    <property type="protein sequence ID" value="SEN05080.1"/>
    <property type="molecule type" value="Genomic_DNA"/>
</dbReference>
<dbReference type="InterPro" id="IPR002139">
    <property type="entry name" value="Ribo/fructo_kinase"/>
</dbReference>
<sequence>MTDVSGAPRLLCVGDMDMDIILRVPKPPGPDQKVDGERVLQCPGGMAANVAVAARRLGMPTRLLAAVGDDAMGAEARAALERERLDLDHLAVRPGAATFFCVIMVDDRGEKSLVKALSPAYLPRPEDLTPKAFDGIAHLHMTFTRHDLALRAIELARAAGATVSLDLEAADLDSSGGSVRALVEAVDLLFLSAQSRPAVEAAIGPVGDRADRTVVTTMGDAGARVERGGREVARLPGHTVPVTDTSGAGDAFAGAFLTARLDGADDATALRFANAAAALSVRAYGAQTGLPDRSEVGAFLDARTPKDTHA</sequence>
<keyword evidence="7" id="KW-1185">Reference proteome</keyword>
<feature type="domain" description="Carbohydrate kinase PfkB" evidence="5">
    <location>
        <begin position="9"/>
        <end position="292"/>
    </location>
</feature>
<evidence type="ECO:0000256" key="2">
    <source>
        <dbReference type="ARBA" id="ARBA00022679"/>
    </source>
</evidence>
<keyword evidence="3 4" id="KW-0418">Kinase</keyword>
<comment type="similarity">
    <text evidence="1 4">Belongs to the carbohydrate kinase PfkB family.</text>
</comment>
<evidence type="ECO:0000313" key="7">
    <source>
        <dbReference type="Proteomes" id="UP000199372"/>
    </source>
</evidence>
<evidence type="ECO:0000256" key="3">
    <source>
        <dbReference type="ARBA" id="ARBA00022777"/>
    </source>
</evidence>
<dbReference type="PRINTS" id="PR00990">
    <property type="entry name" value="RIBOKINASE"/>
</dbReference>
<dbReference type="InterPro" id="IPR002173">
    <property type="entry name" value="Carboh/pur_kinase_PfkB_CS"/>
</dbReference>
<proteinExistence type="inferred from homology"/>
<organism evidence="6 7">
    <name type="scientific">Palleronia pelagia</name>
    <dbReference type="NCBI Taxonomy" id="387096"/>
    <lineage>
        <taxon>Bacteria</taxon>
        <taxon>Pseudomonadati</taxon>
        <taxon>Pseudomonadota</taxon>
        <taxon>Alphaproteobacteria</taxon>
        <taxon>Rhodobacterales</taxon>
        <taxon>Roseobacteraceae</taxon>
        <taxon>Palleronia</taxon>
    </lineage>
</organism>
<dbReference type="PROSITE" id="PS00584">
    <property type="entry name" value="PFKB_KINASES_2"/>
    <property type="match status" value="1"/>
</dbReference>
<evidence type="ECO:0000256" key="4">
    <source>
        <dbReference type="RuleBase" id="RU003704"/>
    </source>
</evidence>
<accession>A0A1H8DCR4</accession>
<dbReference type="InterPro" id="IPR029056">
    <property type="entry name" value="Ribokinase-like"/>
</dbReference>
<evidence type="ECO:0000259" key="5">
    <source>
        <dbReference type="Pfam" id="PF00294"/>
    </source>
</evidence>
<dbReference type="PANTHER" id="PTHR10584">
    <property type="entry name" value="SUGAR KINASE"/>
    <property type="match status" value="1"/>
</dbReference>